<organism evidence="2 3">
    <name type="scientific">Photinus pyralis</name>
    <name type="common">Common eastern firefly</name>
    <name type="synonym">Lampyris pyralis</name>
    <dbReference type="NCBI Taxonomy" id="7054"/>
    <lineage>
        <taxon>Eukaryota</taxon>
        <taxon>Metazoa</taxon>
        <taxon>Ecdysozoa</taxon>
        <taxon>Arthropoda</taxon>
        <taxon>Hexapoda</taxon>
        <taxon>Insecta</taxon>
        <taxon>Pterygota</taxon>
        <taxon>Neoptera</taxon>
        <taxon>Endopterygota</taxon>
        <taxon>Coleoptera</taxon>
        <taxon>Polyphaga</taxon>
        <taxon>Elateriformia</taxon>
        <taxon>Elateroidea</taxon>
        <taxon>Lampyridae</taxon>
        <taxon>Lampyrinae</taxon>
        <taxon>Photinus</taxon>
    </lineage>
</organism>
<feature type="signal peptide" evidence="1">
    <location>
        <begin position="1"/>
        <end position="25"/>
    </location>
</feature>
<sequence length="101" mass="11635">MCFNTPDMNFNILVLRVFLIRMVNTGEQEISDLETESPEMPLDGPLFTGKDNISLIVEKKIRGQVEGCFGYLSGNIYLTRSLLHVFPTKPNKYMEYKLSPW</sequence>
<evidence type="ECO:0000256" key="1">
    <source>
        <dbReference type="SAM" id="SignalP"/>
    </source>
</evidence>
<feature type="chain" id="PRO_5024402523" evidence="1">
    <location>
        <begin position="26"/>
        <end position="101"/>
    </location>
</feature>
<reference evidence="2 3" key="1">
    <citation type="journal article" date="2018" name="Elife">
        <title>Firefly genomes illuminate parallel origins of bioluminescence in beetles.</title>
        <authorList>
            <person name="Fallon T.R."/>
            <person name="Lower S.E."/>
            <person name="Chang C.H."/>
            <person name="Bessho-Uehara M."/>
            <person name="Martin G.J."/>
            <person name="Bewick A.J."/>
            <person name="Behringer M."/>
            <person name="Debat H.J."/>
            <person name="Wong I."/>
            <person name="Day J.C."/>
            <person name="Suvorov A."/>
            <person name="Silva C.J."/>
            <person name="Stanger-Hall K.F."/>
            <person name="Hall D.W."/>
            <person name="Schmitz R.J."/>
            <person name="Nelson D.R."/>
            <person name="Lewis S.M."/>
            <person name="Shigenobu S."/>
            <person name="Bybee S.M."/>
            <person name="Larracuente A.M."/>
            <person name="Oba Y."/>
            <person name="Weng J.K."/>
        </authorList>
    </citation>
    <scope>NUCLEOTIDE SEQUENCE [LARGE SCALE GENOMIC DNA]</scope>
    <source>
        <strain evidence="2">1611_PpyrPB1</strain>
        <tissue evidence="2">Whole body</tissue>
    </source>
</reference>
<dbReference type="EMBL" id="VVIM01000003">
    <property type="protein sequence ID" value="KAB0801089.1"/>
    <property type="molecule type" value="Genomic_DNA"/>
</dbReference>
<protein>
    <submittedName>
        <fullName evidence="2">Uncharacterized protein</fullName>
    </submittedName>
</protein>
<dbReference type="Proteomes" id="UP000327044">
    <property type="component" value="Unassembled WGS sequence"/>
</dbReference>
<comment type="caution">
    <text evidence="2">The sequence shown here is derived from an EMBL/GenBank/DDBJ whole genome shotgun (WGS) entry which is preliminary data.</text>
</comment>
<keyword evidence="1" id="KW-0732">Signal</keyword>
<proteinExistence type="predicted"/>
<evidence type="ECO:0000313" key="2">
    <source>
        <dbReference type="EMBL" id="KAB0801089.1"/>
    </source>
</evidence>
<accession>A0A5N4AUU7</accession>
<gene>
    <name evidence="2" type="ORF">PPYR_05443</name>
</gene>
<evidence type="ECO:0000313" key="3">
    <source>
        <dbReference type="Proteomes" id="UP000327044"/>
    </source>
</evidence>
<dbReference type="InParanoid" id="A0A5N4AUU7"/>
<keyword evidence="3" id="KW-1185">Reference proteome</keyword>
<name>A0A5N4AUU7_PHOPY</name>
<dbReference type="AlphaFoldDB" id="A0A5N4AUU7"/>